<dbReference type="EMBL" id="JBHTHX010003024">
    <property type="protein sequence ID" value="MFD0891247.1"/>
    <property type="molecule type" value="Genomic_DNA"/>
</dbReference>
<dbReference type="InterPro" id="IPR011059">
    <property type="entry name" value="Metal-dep_hydrolase_composite"/>
</dbReference>
<proteinExistence type="predicted"/>
<dbReference type="Proteomes" id="UP001597024">
    <property type="component" value="Unassembled WGS sequence"/>
</dbReference>
<feature type="non-terminal residue" evidence="2">
    <location>
        <position position="1"/>
    </location>
</feature>
<evidence type="ECO:0000259" key="1">
    <source>
        <dbReference type="Pfam" id="PF07969"/>
    </source>
</evidence>
<dbReference type="PANTHER" id="PTHR22642">
    <property type="entry name" value="IMIDAZOLONEPROPIONASE"/>
    <property type="match status" value="1"/>
</dbReference>
<dbReference type="Pfam" id="PF07969">
    <property type="entry name" value="Amidohydro_3"/>
    <property type="match status" value="1"/>
</dbReference>
<keyword evidence="3" id="KW-1185">Reference proteome</keyword>
<protein>
    <submittedName>
        <fullName evidence="2">Amidohydrolase family protein</fullName>
    </submittedName>
</protein>
<gene>
    <name evidence="2" type="ORF">ACFQ08_42435</name>
</gene>
<sequence>SGGLFPEQRLTRAEAVRGATWAGIHMARGERELGSITPGHLADLVVLDRDLFDGDPSALPETRVRYTLLGGEVVHAA</sequence>
<evidence type="ECO:0000313" key="3">
    <source>
        <dbReference type="Proteomes" id="UP001597024"/>
    </source>
</evidence>
<dbReference type="Gene3D" id="3.20.20.140">
    <property type="entry name" value="Metal-dependent hydrolases"/>
    <property type="match status" value="1"/>
</dbReference>
<dbReference type="Gene3D" id="2.30.40.10">
    <property type="entry name" value="Urease, subunit C, domain 1"/>
    <property type="match status" value="1"/>
</dbReference>
<evidence type="ECO:0000313" key="2">
    <source>
        <dbReference type="EMBL" id="MFD0891247.1"/>
    </source>
</evidence>
<organism evidence="2 3">
    <name type="scientific">Streptosporangium algeriense</name>
    <dbReference type="NCBI Taxonomy" id="1682748"/>
    <lineage>
        <taxon>Bacteria</taxon>
        <taxon>Bacillati</taxon>
        <taxon>Actinomycetota</taxon>
        <taxon>Actinomycetes</taxon>
        <taxon>Streptosporangiales</taxon>
        <taxon>Streptosporangiaceae</taxon>
        <taxon>Streptosporangium</taxon>
    </lineage>
</organism>
<name>A0ABW3E828_9ACTN</name>
<comment type="caution">
    <text evidence="2">The sequence shown here is derived from an EMBL/GenBank/DDBJ whole genome shotgun (WGS) entry which is preliminary data.</text>
</comment>
<dbReference type="SUPFAM" id="SSF51338">
    <property type="entry name" value="Composite domain of metallo-dependent hydrolases"/>
    <property type="match status" value="1"/>
</dbReference>
<reference evidence="3" key="1">
    <citation type="journal article" date="2019" name="Int. J. Syst. Evol. Microbiol.">
        <title>The Global Catalogue of Microorganisms (GCM) 10K type strain sequencing project: providing services to taxonomists for standard genome sequencing and annotation.</title>
        <authorList>
            <consortium name="The Broad Institute Genomics Platform"/>
            <consortium name="The Broad Institute Genome Sequencing Center for Infectious Disease"/>
            <person name="Wu L."/>
            <person name="Ma J."/>
        </authorList>
    </citation>
    <scope>NUCLEOTIDE SEQUENCE [LARGE SCALE GENOMIC DNA]</scope>
    <source>
        <strain evidence="3">CCUG 62974</strain>
    </source>
</reference>
<accession>A0ABW3E828</accession>
<dbReference type="PANTHER" id="PTHR22642:SF2">
    <property type="entry name" value="PROTEIN LONG AFTER FAR-RED 3"/>
    <property type="match status" value="1"/>
</dbReference>
<feature type="domain" description="Amidohydrolase 3" evidence="1">
    <location>
        <begin position="4"/>
        <end position="75"/>
    </location>
</feature>
<dbReference type="InterPro" id="IPR013108">
    <property type="entry name" value="Amidohydro_3"/>
</dbReference>